<dbReference type="Proteomes" id="UP001057402">
    <property type="component" value="Chromosome 4"/>
</dbReference>
<name>A0ACB9RB72_9MYRT</name>
<evidence type="ECO:0000313" key="2">
    <source>
        <dbReference type="Proteomes" id="UP001057402"/>
    </source>
</evidence>
<organism evidence="1 2">
    <name type="scientific">Melastoma candidum</name>
    <dbReference type="NCBI Taxonomy" id="119954"/>
    <lineage>
        <taxon>Eukaryota</taxon>
        <taxon>Viridiplantae</taxon>
        <taxon>Streptophyta</taxon>
        <taxon>Embryophyta</taxon>
        <taxon>Tracheophyta</taxon>
        <taxon>Spermatophyta</taxon>
        <taxon>Magnoliopsida</taxon>
        <taxon>eudicotyledons</taxon>
        <taxon>Gunneridae</taxon>
        <taxon>Pentapetalae</taxon>
        <taxon>rosids</taxon>
        <taxon>malvids</taxon>
        <taxon>Myrtales</taxon>
        <taxon>Melastomataceae</taxon>
        <taxon>Melastomatoideae</taxon>
        <taxon>Melastomateae</taxon>
        <taxon>Melastoma</taxon>
    </lineage>
</organism>
<sequence length="441" mass="49833">MAAKVAVLWFMISSLFLSLLLAPISADGAVDVDVDAAESGLRIEVDTLKSKIRALESSVEEKSTELKSKEEALALKDRAIKEKTDRVESLQGELSSLQKKGKIDAAVEIGKAYALTEELEKQVEKLNQEVEAKIKQKEDMEDRLSKSETKISVLVMKHDKLEKTIEEQKSKLRKTERALKVAEEELVKAKQEATAKITELTEVHAAWLPPWLSSHWSQCQSFIEMHWNVHGKPATDIIIQKALEKKAQAEEWAAPHVAKMKKEYLPAVRQQSLAIKASLVHHIQTLATKAVEIYDTSREAVTPHVTKLQEVVDPYYQEARKLSKPYIEQVATLSKPHIDNLRLTMKPYTKKAVHTYGKFLKSATSYHNQIQGSVEDTMKRHELTKSFATKEFVWFVASALLALPIIILFKFLSALFGTKSKRHARGSHKTHARRKAKTRAS</sequence>
<protein>
    <submittedName>
        <fullName evidence="1">Uncharacterized protein</fullName>
    </submittedName>
</protein>
<evidence type="ECO:0000313" key="1">
    <source>
        <dbReference type="EMBL" id="KAI4376366.1"/>
    </source>
</evidence>
<reference evidence="2" key="1">
    <citation type="journal article" date="2023" name="Front. Plant Sci.">
        <title>Chromosomal-level genome assembly of Melastoma candidum provides insights into trichome evolution.</title>
        <authorList>
            <person name="Zhong Y."/>
            <person name="Wu W."/>
            <person name="Sun C."/>
            <person name="Zou P."/>
            <person name="Liu Y."/>
            <person name="Dai S."/>
            <person name="Zhou R."/>
        </authorList>
    </citation>
    <scope>NUCLEOTIDE SEQUENCE [LARGE SCALE GENOMIC DNA]</scope>
</reference>
<keyword evidence="2" id="KW-1185">Reference proteome</keyword>
<gene>
    <name evidence="1" type="ORF">MLD38_014135</name>
</gene>
<proteinExistence type="predicted"/>
<comment type="caution">
    <text evidence="1">The sequence shown here is derived from an EMBL/GenBank/DDBJ whole genome shotgun (WGS) entry which is preliminary data.</text>
</comment>
<dbReference type="EMBL" id="CM042883">
    <property type="protein sequence ID" value="KAI4376366.1"/>
    <property type="molecule type" value="Genomic_DNA"/>
</dbReference>
<accession>A0ACB9RB72</accession>